<dbReference type="EMBL" id="JADIMM010000079">
    <property type="protein sequence ID" value="MBO8457855.1"/>
    <property type="molecule type" value="Genomic_DNA"/>
</dbReference>
<evidence type="ECO:0000313" key="1">
    <source>
        <dbReference type="EMBL" id="MBO8457855.1"/>
    </source>
</evidence>
<name>A0A9D9HQ09_9SPIR</name>
<gene>
    <name evidence="1" type="ORF">IAA81_06465</name>
</gene>
<dbReference type="Proteomes" id="UP000823638">
    <property type="component" value="Unassembled WGS sequence"/>
</dbReference>
<evidence type="ECO:0000313" key="2">
    <source>
        <dbReference type="Proteomes" id="UP000823638"/>
    </source>
</evidence>
<reference evidence="1" key="2">
    <citation type="journal article" date="2021" name="PeerJ">
        <title>Extensive microbial diversity within the chicken gut microbiome revealed by metagenomics and culture.</title>
        <authorList>
            <person name="Gilroy R."/>
            <person name="Ravi A."/>
            <person name="Getino M."/>
            <person name="Pursley I."/>
            <person name="Horton D.L."/>
            <person name="Alikhan N.F."/>
            <person name="Baker D."/>
            <person name="Gharbi K."/>
            <person name="Hall N."/>
            <person name="Watson M."/>
            <person name="Adriaenssens E.M."/>
            <person name="Foster-Nyarko E."/>
            <person name="Jarju S."/>
            <person name="Secka A."/>
            <person name="Antonio M."/>
            <person name="Oren A."/>
            <person name="Chaudhuri R.R."/>
            <person name="La Ragione R."/>
            <person name="Hildebrand F."/>
            <person name="Pallen M.J."/>
        </authorList>
    </citation>
    <scope>NUCLEOTIDE SEQUENCE</scope>
    <source>
        <strain evidence="1">10532</strain>
    </source>
</reference>
<protein>
    <submittedName>
        <fullName evidence="1">Uncharacterized protein</fullName>
    </submittedName>
</protein>
<proteinExistence type="predicted"/>
<dbReference type="AlphaFoldDB" id="A0A9D9HQ09"/>
<sequence>MKKTLLFIFCVTGFFTGIVFPVDKSVTGLFPGTLIPLNMAAESALIFPELNPGIPSPGVYLFSGDFAFTKDGIKVSLSISGEFPKKIICSFFYSDEFEDDGALPVSAYREDNFFIENPPGEYRNIDIVLPVDLNGRKPAGLVVFGVWDDGIVPDSQFIKINSIENSCSFYGWKKTSKFHETILTYGMKKGGGTFTDLPLSLLIEDYTETGSYSINIEVSTMVGTDLKQDNSVSEVPKVQINFNEINTGMTILCTVKDYHCTIPGNFLQSLKGEITIDKDVEFVTGFYFSPEKEFKTESEPAKNDYFIVPPIPIDPGLIIKNNPLNWRNKDFEIYCWDRFPDLILIDTASYDFQDLMFKRLGAFVEKKQTAGTILEGEALDSLRAFNANDFNASKLAEFFSLAETQNILLNDEEILLKEILLENQIIKKTAPDPDSFDSESSGGNLYEAGTGGVISFSVESELYRRKLFFAHECFHGLFFIDEAFRKKVAEEYNNADPGLISFLKAYYEAVPSLQYNDGDLYLMHNEFMAYMTQLEYDKLINHFTDYVCSQLEEVKEYESHIEYIKNAGKEAVFTANKNISDYLFSRWGLEAGRSNLVYLWKFKPD</sequence>
<comment type="caution">
    <text evidence="1">The sequence shown here is derived from an EMBL/GenBank/DDBJ whole genome shotgun (WGS) entry which is preliminary data.</text>
</comment>
<accession>A0A9D9HQ09</accession>
<organism evidence="1 2">
    <name type="scientific">Candidatus Gallitreponema excrementavium</name>
    <dbReference type="NCBI Taxonomy" id="2840840"/>
    <lineage>
        <taxon>Bacteria</taxon>
        <taxon>Pseudomonadati</taxon>
        <taxon>Spirochaetota</taxon>
        <taxon>Spirochaetia</taxon>
        <taxon>Spirochaetales</taxon>
        <taxon>Candidatus Gallitreponema</taxon>
    </lineage>
</organism>
<reference evidence="1" key="1">
    <citation type="submission" date="2020-10" db="EMBL/GenBank/DDBJ databases">
        <authorList>
            <person name="Gilroy R."/>
        </authorList>
    </citation>
    <scope>NUCLEOTIDE SEQUENCE</scope>
    <source>
        <strain evidence="1">10532</strain>
    </source>
</reference>